<organism evidence="4 5">
    <name type="scientific">Juglans regia</name>
    <name type="common">English walnut</name>
    <dbReference type="NCBI Taxonomy" id="51240"/>
    <lineage>
        <taxon>Eukaryota</taxon>
        <taxon>Viridiplantae</taxon>
        <taxon>Streptophyta</taxon>
        <taxon>Embryophyta</taxon>
        <taxon>Tracheophyta</taxon>
        <taxon>Spermatophyta</taxon>
        <taxon>Magnoliopsida</taxon>
        <taxon>eudicotyledons</taxon>
        <taxon>Gunneridae</taxon>
        <taxon>Pentapetalae</taxon>
        <taxon>rosids</taxon>
        <taxon>fabids</taxon>
        <taxon>Fagales</taxon>
        <taxon>Juglandaceae</taxon>
        <taxon>Juglans</taxon>
    </lineage>
</organism>
<reference evidence="4" key="2">
    <citation type="submission" date="2020-03" db="EMBL/GenBank/DDBJ databases">
        <title>Walnut 2.0.</title>
        <authorList>
            <person name="Marrano A."/>
            <person name="Britton M."/>
            <person name="Zimin A.V."/>
            <person name="Zaini P.A."/>
            <person name="Workman R."/>
            <person name="Puiu D."/>
            <person name="Bianco L."/>
            <person name="Allen B.J."/>
            <person name="Troggio M."/>
            <person name="Leslie C.A."/>
            <person name="Timp W."/>
            <person name="Dendekar A."/>
            <person name="Salzberg S.L."/>
            <person name="Neale D.B."/>
        </authorList>
    </citation>
    <scope>NUCLEOTIDE SEQUENCE</scope>
    <source>
        <tissue evidence="4">Leaves</tissue>
    </source>
</reference>
<feature type="domain" description="Retrotransposon Copia-like N-terminal" evidence="3">
    <location>
        <begin position="26"/>
        <end position="73"/>
    </location>
</feature>
<evidence type="ECO:0000313" key="5">
    <source>
        <dbReference type="Proteomes" id="UP000619265"/>
    </source>
</evidence>
<evidence type="ECO:0000259" key="3">
    <source>
        <dbReference type="Pfam" id="PF14244"/>
    </source>
</evidence>
<evidence type="ECO:0000313" key="4">
    <source>
        <dbReference type="EMBL" id="KAF5444131.1"/>
    </source>
</evidence>
<dbReference type="InterPro" id="IPR005162">
    <property type="entry name" value="Retrotrans_gag_dom"/>
</dbReference>
<dbReference type="InterPro" id="IPR029472">
    <property type="entry name" value="Copia-like_N"/>
</dbReference>
<dbReference type="Pfam" id="PF03732">
    <property type="entry name" value="Retrotrans_gag"/>
    <property type="match status" value="1"/>
</dbReference>
<dbReference type="PANTHER" id="PTHR37610">
    <property type="entry name" value="CCHC-TYPE DOMAIN-CONTAINING PROTEIN"/>
    <property type="match status" value="1"/>
</dbReference>
<evidence type="ECO:0000256" key="1">
    <source>
        <dbReference type="SAM" id="MobiDB-lite"/>
    </source>
</evidence>
<dbReference type="PANTHER" id="PTHR37610:SF97">
    <property type="entry name" value="RETROTRANSPOSON GAG DOMAIN-CONTAINING PROTEIN"/>
    <property type="match status" value="1"/>
</dbReference>
<dbReference type="EMBL" id="LIHL02000016">
    <property type="protein sequence ID" value="KAF5444131.1"/>
    <property type="molecule type" value="Genomic_DNA"/>
</dbReference>
<gene>
    <name evidence="4" type="ORF">F2P56_036633</name>
</gene>
<protein>
    <recommendedName>
        <fullName evidence="6">Retrotransposon Copia-like N-terminal domain-containing protein</fullName>
    </recommendedName>
</protein>
<dbReference type="AlphaFoldDB" id="A0A833WV33"/>
<dbReference type="Gramene" id="Jr16_19800_p1">
    <property type="protein sequence ID" value="cds.Jr16_19800_p1"/>
    <property type="gene ID" value="Jr16_19800"/>
</dbReference>
<name>A0A833WV33_JUGRE</name>
<comment type="caution">
    <text evidence="4">The sequence shown here is derived from an EMBL/GenBank/DDBJ whole genome shotgun (WGS) entry which is preliminary data.</text>
</comment>
<dbReference type="Proteomes" id="UP000619265">
    <property type="component" value="Unassembled WGS sequence"/>
</dbReference>
<feature type="domain" description="Retrotransposon gag" evidence="2">
    <location>
        <begin position="89"/>
        <end position="195"/>
    </location>
</feature>
<reference evidence="4" key="1">
    <citation type="submission" date="2015-10" db="EMBL/GenBank/DDBJ databases">
        <authorList>
            <person name="Martinez-Garcia P.J."/>
            <person name="Crepeau M.W."/>
            <person name="Puiu D."/>
            <person name="Gonzalez-Ibeas D."/>
            <person name="Whalen J."/>
            <person name="Stevens K."/>
            <person name="Paul R."/>
            <person name="Butterfield T."/>
            <person name="Britton M."/>
            <person name="Reagan R."/>
            <person name="Chakraborty S."/>
            <person name="Walawage S.L."/>
            <person name="Vasquez-Gross H.A."/>
            <person name="Cardeno C."/>
            <person name="Famula R."/>
            <person name="Pratt K."/>
            <person name="Kuruganti S."/>
            <person name="Aradhya M.K."/>
            <person name="Leslie C.A."/>
            <person name="Dandekar A.M."/>
            <person name="Salzberg S.L."/>
            <person name="Wegrzyn J.L."/>
            <person name="Langley C.H."/>
            <person name="Neale D.B."/>
        </authorList>
    </citation>
    <scope>NUCLEOTIDE SEQUENCE</scope>
    <source>
        <tissue evidence="4">Leaves</tissue>
    </source>
</reference>
<accession>A0A833WV33</accession>
<proteinExistence type="predicted"/>
<dbReference type="Pfam" id="PF14244">
    <property type="entry name" value="Retrotran_gag_3"/>
    <property type="match status" value="1"/>
</dbReference>
<evidence type="ECO:0000259" key="2">
    <source>
        <dbReference type="Pfam" id="PF03732"/>
    </source>
</evidence>
<sequence length="356" mass="39632">MTTESNSSISPPTHNSSDSSSPYYLHNGDSPGSILVTQVLVGDNYNTWRRSMIMALTAKNKVGFVNGSIVKPSDTSPLFPIWTRCNNMILSWILNSLSKEIAASVIYVDSANDMWSDLQERFSQSNGPRIYQLQKSIASLMQNDLSVSAYFTQMKGLWDELMNYRPLPVCSCGGLRTLMDLHQQDYVMRFLMGLNDSFSQIRGQILLIDPLPPINKVFSFVLQEERQRDIGSILVPHIPSAALSSATKSVHQTKPSTRKDRPICSHCSVPGHTIEKCFKLHEYPPGYRSKGKFSTPSSSAHQVVADSSSQFPLTPQQYQQLLALLNSDSHVPQTANVISPIDQLSGPHPLENDWEG</sequence>
<evidence type="ECO:0008006" key="6">
    <source>
        <dbReference type="Google" id="ProtNLM"/>
    </source>
</evidence>
<feature type="region of interest" description="Disordered" evidence="1">
    <location>
        <begin position="1"/>
        <end position="22"/>
    </location>
</feature>